<proteinExistence type="predicted"/>
<evidence type="ECO:0000313" key="3">
    <source>
        <dbReference type="Proteomes" id="UP000248817"/>
    </source>
</evidence>
<dbReference type="EMBL" id="KZ825534">
    <property type="protein sequence ID" value="PYI29270.1"/>
    <property type="molecule type" value="Genomic_DNA"/>
</dbReference>
<name>A0A2V5IL88_9EURO</name>
<reference evidence="2 3" key="1">
    <citation type="submission" date="2018-02" db="EMBL/GenBank/DDBJ databases">
        <title>The genomes of Aspergillus section Nigri reveals drivers in fungal speciation.</title>
        <authorList>
            <consortium name="DOE Joint Genome Institute"/>
            <person name="Vesth T.C."/>
            <person name="Nybo J."/>
            <person name="Theobald S."/>
            <person name="Brandl J."/>
            <person name="Frisvad J.C."/>
            <person name="Nielsen K.F."/>
            <person name="Lyhne E.K."/>
            <person name="Kogle M.E."/>
            <person name="Kuo A."/>
            <person name="Riley R."/>
            <person name="Clum A."/>
            <person name="Nolan M."/>
            <person name="Lipzen A."/>
            <person name="Salamov A."/>
            <person name="Henrissat B."/>
            <person name="Wiebenga A."/>
            <person name="De vries R.P."/>
            <person name="Grigoriev I.V."/>
            <person name="Mortensen U.H."/>
            <person name="Andersen M.R."/>
            <person name="Baker S.E."/>
        </authorList>
    </citation>
    <scope>NUCLEOTIDE SEQUENCE [LARGE SCALE GENOMIC DNA]</scope>
    <source>
        <strain evidence="2 3">CBS 114.80</strain>
    </source>
</reference>
<accession>A0A2V5IL88</accession>
<dbReference type="AlphaFoldDB" id="A0A2V5IL88"/>
<protein>
    <submittedName>
        <fullName evidence="2">Uncharacterized protein</fullName>
    </submittedName>
</protein>
<keyword evidence="3" id="KW-1185">Reference proteome</keyword>
<gene>
    <name evidence="2" type="ORF">BP00DRAFT_242894</name>
</gene>
<keyword evidence="1" id="KW-1133">Transmembrane helix</keyword>
<dbReference type="Proteomes" id="UP000248817">
    <property type="component" value="Unassembled WGS sequence"/>
</dbReference>
<keyword evidence="1" id="KW-0472">Membrane</keyword>
<evidence type="ECO:0000256" key="1">
    <source>
        <dbReference type="SAM" id="Phobius"/>
    </source>
</evidence>
<evidence type="ECO:0000313" key="2">
    <source>
        <dbReference type="EMBL" id="PYI29270.1"/>
    </source>
</evidence>
<feature type="transmembrane region" description="Helical" evidence="1">
    <location>
        <begin position="100"/>
        <end position="122"/>
    </location>
</feature>
<sequence>MRTIEGKRHALRNKQCAPLVWGVWVVCPREKARVGDGDDDDAARPWPAQSRTYTYTYTHTLLMSSLTLKHHVRSDVGDLSFTASLSRRYYRLSRVRQRRMIDSIALFPAVWTWTLDLMAALIKTNDHEEHIGISSPS</sequence>
<organism evidence="2 3">
    <name type="scientific">Aspergillus indologenus CBS 114.80</name>
    <dbReference type="NCBI Taxonomy" id="1450541"/>
    <lineage>
        <taxon>Eukaryota</taxon>
        <taxon>Fungi</taxon>
        <taxon>Dikarya</taxon>
        <taxon>Ascomycota</taxon>
        <taxon>Pezizomycotina</taxon>
        <taxon>Eurotiomycetes</taxon>
        <taxon>Eurotiomycetidae</taxon>
        <taxon>Eurotiales</taxon>
        <taxon>Aspergillaceae</taxon>
        <taxon>Aspergillus</taxon>
        <taxon>Aspergillus subgen. Circumdati</taxon>
    </lineage>
</organism>
<keyword evidence="1" id="KW-0812">Transmembrane</keyword>